<comment type="subcellular location">
    <subcellularLocation>
        <location evidence="1">Membrane</location>
        <topology evidence="1">Multi-pass membrane protein</topology>
    </subcellularLocation>
</comment>
<evidence type="ECO:0000313" key="9">
    <source>
        <dbReference type="EMBL" id="SNT72055.1"/>
    </source>
</evidence>
<dbReference type="GO" id="GO:0006508">
    <property type="term" value="P:proteolysis"/>
    <property type="evidence" value="ECO:0007669"/>
    <property type="project" value="UniProtKB-KW"/>
</dbReference>
<comment type="similarity">
    <text evidence="2">Belongs to the peptidase S54 family.</text>
</comment>
<feature type="transmembrane region" description="Helical" evidence="7">
    <location>
        <begin position="191"/>
        <end position="213"/>
    </location>
</feature>
<dbReference type="PANTHER" id="PTHR43731">
    <property type="entry name" value="RHOMBOID PROTEASE"/>
    <property type="match status" value="1"/>
</dbReference>
<evidence type="ECO:0000256" key="2">
    <source>
        <dbReference type="ARBA" id="ARBA00009045"/>
    </source>
</evidence>
<dbReference type="InterPro" id="IPR035952">
    <property type="entry name" value="Rhomboid-like_sf"/>
</dbReference>
<dbReference type="SUPFAM" id="SSF144091">
    <property type="entry name" value="Rhomboid-like"/>
    <property type="match status" value="1"/>
</dbReference>
<dbReference type="GO" id="GO:0016020">
    <property type="term" value="C:membrane"/>
    <property type="evidence" value="ECO:0007669"/>
    <property type="project" value="UniProtKB-SubCell"/>
</dbReference>
<dbReference type="AlphaFoldDB" id="A0A239PP63"/>
<evidence type="ECO:0000256" key="5">
    <source>
        <dbReference type="ARBA" id="ARBA00022989"/>
    </source>
</evidence>
<dbReference type="OrthoDB" id="9797190at2"/>
<evidence type="ECO:0000256" key="4">
    <source>
        <dbReference type="ARBA" id="ARBA00022801"/>
    </source>
</evidence>
<evidence type="ECO:0000256" key="7">
    <source>
        <dbReference type="SAM" id="Phobius"/>
    </source>
</evidence>
<reference evidence="9 10" key="1">
    <citation type="submission" date="2017-07" db="EMBL/GenBank/DDBJ databases">
        <authorList>
            <person name="Sun Z.S."/>
            <person name="Albrecht U."/>
            <person name="Echele G."/>
            <person name="Lee C.C."/>
        </authorList>
    </citation>
    <scope>NUCLEOTIDE SEQUENCE [LARGE SCALE GENOMIC DNA]</scope>
    <source>
        <strain evidence="9 10">CGMCC 1.12710</strain>
    </source>
</reference>
<feature type="transmembrane region" description="Helical" evidence="7">
    <location>
        <begin position="20"/>
        <end position="43"/>
    </location>
</feature>
<dbReference type="InterPro" id="IPR050925">
    <property type="entry name" value="Rhomboid_protease_S54"/>
</dbReference>
<gene>
    <name evidence="9" type="ORF">SAMN06297382_1081</name>
</gene>
<dbReference type="Gene3D" id="1.20.1540.10">
    <property type="entry name" value="Rhomboid-like"/>
    <property type="match status" value="1"/>
</dbReference>
<dbReference type="PANTHER" id="PTHR43731:SF14">
    <property type="entry name" value="PRESENILIN-ASSOCIATED RHOMBOID-LIKE PROTEIN, MITOCHONDRIAL"/>
    <property type="match status" value="1"/>
</dbReference>
<keyword evidence="4" id="KW-0378">Hydrolase</keyword>
<dbReference type="RefSeq" id="WP_089411587.1">
    <property type="nucleotide sequence ID" value="NZ_FZQA01000002.1"/>
</dbReference>
<evidence type="ECO:0000256" key="1">
    <source>
        <dbReference type="ARBA" id="ARBA00004141"/>
    </source>
</evidence>
<dbReference type="Proteomes" id="UP000198346">
    <property type="component" value="Unassembled WGS sequence"/>
</dbReference>
<feature type="transmembrane region" description="Helical" evidence="7">
    <location>
        <begin position="86"/>
        <end position="104"/>
    </location>
</feature>
<feature type="transmembrane region" description="Helical" evidence="7">
    <location>
        <begin position="149"/>
        <end position="170"/>
    </location>
</feature>
<sequence length="245" mass="25247">MNESGESGSRQAILNAPPVVTALLIALGAAFAALWLAPVAALARVDWLFALSPRRFLDGANGYGGLAGAIVPLATHMFVHANFAHLALNGLWLLAFGAPVAARLRAAVAAGANRPATPWTGAGRFLALFILSGVAGALVYIAAHPRETAILVGASGGVSGLLGALVRFALRPAPRPDAAPALYARLTSRSVLVWSAVIIALNLALGFLAPALGLSRGGIAWEAHIGGYLFALIAFPLFEPRLRAR</sequence>
<feature type="transmembrane region" description="Helical" evidence="7">
    <location>
        <begin position="125"/>
        <end position="143"/>
    </location>
</feature>
<keyword evidence="6 7" id="KW-0472">Membrane</keyword>
<feature type="domain" description="Peptidase S54 rhomboid" evidence="8">
    <location>
        <begin position="71"/>
        <end position="234"/>
    </location>
</feature>
<dbReference type="InterPro" id="IPR022764">
    <property type="entry name" value="Peptidase_S54_rhomboid_dom"/>
</dbReference>
<keyword evidence="3 7" id="KW-0812">Transmembrane</keyword>
<evidence type="ECO:0000256" key="6">
    <source>
        <dbReference type="ARBA" id="ARBA00023136"/>
    </source>
</evidence>
<keyword evidence="5 7" id="KW-1133">Transmembrane helix</keyword>
<evidence type="ECO:0000313" key="10">
    <source>
        <dbReference type="Proteomes" id="UP000198346"/>
    </source>
</evidence>
<dbReference type="GO" id="GO:0004252">
    <property type="term" value="F:serine-type endopeptidase activity"/>
    <property type="evidence" value="ECO:0007669"/>
    <property type="project" value="InterPro"/>
</dbReference>
<protein>
    <submittedName>
        <fullName evidence="9">Membrane associated serine protease, rhomboid family</fullName>
    </submittedName>
</protein>
<evidence type="ECO:0000256" key="3">
    <source>
        <dbReference type="ARBA" id="ARBA00022692"/>
    </source>
</evidence>
<evidence type="ECO:0000259" key="8">
    <source>
        <dbReference type="Pfam" id="PF01694"/>
    </source>
</evidence>
<accession>A0A239PP63</accession>
<keyword evidence="9" id="KW-0645">Protease</keyword>
<keyword evidence="10" id="KW-1185">Reference proteome</keyword>
<dbReference type="EMBL" id="FZQA01000002">
    <property type="protein sequence ID" value="SNT72055.1"/>
    <property type="molecule type" value="Genomic_DNA"/>
</dbReference>
<name>A0A239PP63_9PROT</name>
<feature type="transmembrane region" description="Helical" evidence="7">
    <location>
        <begin position="219"/>
        <end position="238"/>
    </location>
</feature>
<proteinExistence type="inferred from homology"/>
<organism evidence="9 10">
    <name type="scientific">Amphiplicatus metriothermophilus</name>
    <dbReference type="NCBI Taxonomy" id="1519374"/>
    <lineage>
        <taxon>Bacteria</taxon>
        <taxon>Pseudomonadati</taxon>
        <taxon>Pseudomonadota</taxon>
        <taxon>Alphaproteobacteria</taxon>
        <taxon>Parvularculales</taxon>
        <taxon>Parvularculaceae</taxon>
        <taxon>Amphiplicatus</taxon>
    </lineage>
</organism>
<dbReference type="Pfam" id="PF01694">
    <property type="entry name" value="Rhomboid"/>
    <property type="match status" value="1"/>
</dbReference>